<dbReference type="EMBL" id="DTKL01000021">
    <property type="protein sequence ID" value="HGY93930.1"/>
    <property type="molecule type" value="Genomic_DNA"/>
</dbReference>
<evidence type="ECO:0000313" key="4">
    <source>
        <dbReference type="EMBL" id="HGY93930.1"/>
    </source>
</evidence>
<evidence type="ECO:0000259" key="3">
    <source>
        <dbReference type="Pfam" id="PF13505"/>
    </source>
</evidence>
<keyword evidence="2" id="KW-1133">Transmembrane helix</keyword>
<feature type="transmembrane region" description="Helical" evidence="2">
    <location>
        <begin position="68"/>
        <end position="94"/>
    </location>
</feature>
<dbReference type="Gene3D" id="2.40.160.20">
    <property type="match status" value="1"/>
</dbReference>
<name>A0A7V5CTA7_9BACT</name>
<keyword evidence="2" id="KW-0472">Membrane</keyword>
<evidence type="ECO:0000256" key="1">
    <source>
        <dbReference type="ARBA" id="ARBA00022729"/>
    </source>
</evidence>
<keyword evidence="2" id="KW-0812">Transmembrane</keyword>
<gene>
    <name evidence="4" type="ORF">ENW50_04465</name>
</gene>
<proteinExistence type="predicted"/>
<dbReference type="InterPro" id="IPR011250">
    <property type="entry name" value="OMP/PagP_B-barrel"/>
</dbReference>
<feature type="transmembrane region" description="Helical" evidence="2">
    <location>
        <begin position="39"/>
        <end position="56"/>
    </location>
</feature>
<protein>
    <submittedName>
        <fullName evidence="4">Porin family protein</fullName>
    </submittedName>
</protein>
<accession>A0A7V5CTA7</accession>
<sequence>MSGWAVHQQGSRFLRNSPRGLQPAVLFCRREVFERMKKSWLLFVLLPLMAVAAMGQESRMDVSGSVSGLIPPFVAGSGAVYLHSTLGLGGLLSYRYDLTPRSQLEANYSYLQQKEHFSSPSYNYIVHTRNQEVTFAYVQNFYYHNFNPFIEAGGGVSIYTPIDDTLTTITVSNLKQQMVPTALYGVGFAYELSPSWDLRVEYRGLISKTPEFGYTPFNTRRYYNINDPVIGFAYHF</sequence>
<feature type="domain" description="Outer membrane protein beta-barrel" evidence="3">
    <location>
        <begin position="42"/>
        <end position="236"/>
    </location>
</feature>
<evidence type="ECO:0000256" key="2">
    <source>
        <dbReference type="SAM" id="Phobius"/>
    </source>
</evidence>
<dbReference type="SUPFAM" id="SSF56925">
    <property type="entry name" value="OMPA-like"/>
    <property type="match status" value="1"/>
</dbReference>
<dbReference type="InterPro" id="IPR027385">
    <property type="entry name" value="Beta-barrel_OMP"/>
</dbReference>
<reference evidence="4" key="1">
    <citation type="journal article" date="2020" name="mSystems">
        <title>Genome- and Community-Level Interaction Insights into Carbon Utilization and Element Cycling Functions of Hydrothermarchaeota in Hydrothermal Sediment.</title>
        <authorList>
            <person name="Zhou Z."/>
            <person name="Liu Y."/>
            <person name="Xu W."/>
            <person name="Pan J."/>
            <person name="Luo Z.H."/>
            <person name="Li M."/>
        </authorList>
    </citation>
    <scope>NUCLEOTIDE SEQUENCE [LARGE SCALE GENOMIC DNA]</scope>
    <source>
        <strain evidence="4">SpSt-855</strain>
    </source>
</reference>
<comment type="caution">
    <text evidence="4">The sequence shown here is derived from an EMBL/GenBank/DDBJ whole genome shotgun (WGS) entry which is preliminary data.</text>
</comment>
<dbReference type="AlphaFoldDB" id="A0A7V5CTA7"/>
<keyword evidence="1" id="KW-0732">Signal</keyword>
<dbReference type="Pfam" id="PF13505">
    <property type="entry name" value="OMP_b-brl"/>
    <property type="match status" value="1"/>
</dbReference>
<organism evidence="4">
    <name type="scientific">Acidobacterium capsulatum</name>
    <dbReference type="NCBI Taxonomy" id="33075"/>
    <lineage>
        <taxon>Bacteria</taxon>
        <taxon>Pseudomonadati</taxon>
        <taxon>Acidobacteriota</taxon>
        <taxon>Terriglobia</taxon>
        <taxon>Terriglobales</taxon>
        <taxon>Acidobacteriaceae</taxon>
        <taxon>Acidobacterium</taxon>
    </lineage>
</organism>